<feature type="compositionally biased region" description="Polar residues" evidence="2">
    <location>
        <begin position="1815"/>
        <end position="1834"/>
    </location>
</feature>
<feature type="compositionally biased region" description="Acidic residues" evidence="2">
    <location>
        <begin position="518"/>
        <end position="528"/>
    </location>
</feature>
<dbReference type="PANTHER" id="PTHR23159">
    <property type="entry name" value="CENTROSOMAL PROTEIN 2"/>
    <property type="match status" value="1"/>
</dbReference>
<feature type="compositionally biased region" description="Low complexity" evidence="2">
    <location>
        <begin position="1705"/>
        <end position="1719"/>
    </location>
</feature>
<keyword evidence="4" id="KW-1185">Reference proteome</keyword>
<accession>A0A8S0W040</accession>
<feature type="compositionally biased region" description="Basic and acidic residues" evidence="2">
    <location>
        <begin position="568"/>
        <end position="580"/>
    </location>
</feature>
<proteinExistence type="predicted"/>
<feature type="coiled-coil region" evidence="1">
    <location>
        <begin position="1471"/>
        <end position="1540"/>
    </location>
</feature>
<keyword evidence="1" id="KW-0175">Coiled coil</keyword>
<evidence type="ECO:0000313" key="3">
    <source>
        <dbReference type="EMBL" id="CAA7264685.1"/>
    </source>
</evidence>
<feature type="region of interest" description="Disordered" evidence="2">
    <location>
        <begin position="991"/>
        <end position="1041"/>
    </location>
</feature>
<feature type="compositionally biased region" description="Low complexity" evidence="2">
    <location>
        <begin position="1885"/>
        <end position="1895"/>
    </location>
</feature>
<feature type="compositionally biased region" description="Low complexity" evidence="2">
    <location>
        <begin position="584"/>
        <end position="598"/>
    </location>
</feature>
<gene>
    <name evidence="3" type="ORF">AAE3_LOCUS7247</name>
</gene>
<evidence type="ECO:0000256" key="2">
    <source>
        <dbReference type="SAM" id="MobiDB-lite"/>
    </source>
</evidence>
<protein>
    <submittedName>
        <fullName evidence="3">Uncharacterized protein</fullName>
    </submittedName>
</protein>
<dbReference type="SUPFAM" id="SSF57997">
    <property type="entry name" value="Tropomyosin"/>
    <property type="match status" value="1"/>
</dbReference>
<dbReference type="Proteomes" id="UP000467700">
    <property type="component" value="Unassembled WGS sequence"/>
</dbReference>
<feature type="coiled-coil region" evidence="1">
    <location>
        <begin position="1576"/>
        <end position="1631"/>
    </location>
</feature>
<feature type="region of interest" description="Disordered" evidence="2">
    <location>
        <begin position="105"/>
        <end position="132"/>
    </location>
</feature>
<feature type="region of interest" description="Disordered" evidence="2">
    <location>
        <begin position="1"/>
        <end position="34"/>
    </location>
</feature>
<feature type="region of interest" description="Disordered" evidence="2">
    <location>
        <begin position="1705"/>
        <end position="1725"/>
    </location>
</feature>
<dbReference type="EMBL" id="CACVBS010000046">
    <property type="protein sequence ID" value="CAA7264685.1"/>
    <property type="molecule type" value="Genomic_DNA"/>
</dbReference>
<reference evidence="3 4" key="1">
    <citation type="submission" date="2020-01" db="EMBL/GenBank/DDBJ databases">
        <authorList>
            <person name="Gupta K D."/>
        </authorList>
    </citation>
    <scope>NUCLEOTIDE SEQUENCE [LARGE SCALE GENOMIC DNA]</scope>
</reference>
<feature type="region of interest" description="Disordered" evidence="2">
    <location>
        <begin position="792"/>
        <end position="851"/>
    </location>
</feature>
<organism evidence="3 4">
    <name type="scientific">Cyclocybe aegerita</name>
    <name type="common">Black poplar mushroom</name>
    <name type="synonym">Agrocybe aegerita</name>
    <dbReference type="NCBI Taxonomy" id="1973307"/>
    <lineage>
        <taxon>Eukaryota</taxon>
        <taxon>Fungi</taxon>
        <taxon>Dikarya</taxon>
        <taxon>Basidiomycota</taxon>
        <taxon>Agaricomycotina</taxon>
        <taxon>Agaricomycetes</taxon>
        <taxon>Agaricomycetidae</taxon>
        <taxon>Agaricales</taxon>
        <taxon>Agaricineae</taxon>
        <taxon>Bolbitiaceae</taxon>
        <taxon>Cyclocybe</taxon>
    </lineage>
</organism>
<evidence type="ECO:0000313" key="4">
    <source>
        <dbReference type="Proteomes" id="UP000467700"/>
    </source>
</evidence>
<comment type="caution">
    <text evidence="3">The sequence shown here is derived from an EMBL/GenBank/DDBJ whole genome shotgun (WGS) entry which is preliminary data.</text>
</comment>
<feature type="compositionally biased region" description="Basic and acidic residues" evidence="2">
    <location>
        <begin position="802"/>
        <end position="813"/>
    </location>
</feature>
<feature type="region of interest" description="Disordered" evidence="2">
    <location>
        <begin position="505"/>
        <end position="610"/>
    </location>
</feature>
<dbReference type="OrthoDB" id="3357224at2759"/>
<feature type="compositionally biased region" description="Polar residues" evidence="2">
    <location>
        <begin position="1848"/>
        <end position="1859"/>
    </location>
</feature>
<name>A0A8S0W040_CYCAE</name>
<feature type="region of interest" description="Disordered" evidence="2">
    <location>
        <begin position="1802"/>
        <end position="1937"/>
    </location>
</feature>
<dbReference type="PANTHER" id="PTHR23159:SF31">
    <property type="entry name" value="CENTROSOME-ASSOCIATED PROTEIN CEP250 ISOFORM X1"/>
    <property type="match status" value="1"/>
</dbReference>
<evidence type="ECO:0000256" key="1">
    <source>
        <dbReference type="SAM" id="Coils"/>
    </source>
</evidence>
<sequence>MSKRRDHLPRLSIAPNLNMQQPMGGPALFSPALPTSLQQSFHPSFPANNPLQTPMQTFFNPPIMPAAPGRPTHRANQASFQLAAAGIHPPSFVTPVATHFPRPSMMLPPGGQPQAPSHPFPNRNRRQLSVGGPPKAVLGGPVRKLSPLPANAAAQAPPQRTKKVIVNLPKETILGEDGEPSTRPSWARSPLDNLFVYENTPVAPVETTTAEVYPPDNWRLELPSSIDVYLPGKVAWEAIKQKAIEEKLEKLGVERGSGSNVPHIHAPHARAASISSPADPALLLFKLNKLHQAQEGSSAGNSLTVSPQPPFVAPFGLSPSPNRGPHLTNRHGHTMSLAQLPSYQSSLFSVSPTPFGTFGPNGALSSVDNDISEAPGDAIHAPQGRVPLAAPNFFPAPLSAVGGNKNQIDFARGFGLDIPLESEEESEVEAVQPIEEEAIEEENENEGDVTQDMELEGEKYDGEIVEIDDGTTTASHSRLHSRHVSKLSAALSLRTVGGNFQNQLRDTVENDGQSPPEEQQDESEEQEVQEQQQQEVDSVEEWTGSEDVYLGTETSDDESIGEWSNPSDEERARQERVERRMRSRTSQQQQIDQPRRIPNFPRPPDNTNIFHSRREDDIISNPSEENLIMGHRAELLGVATEEYYPGASTFGPAPHLPHSRVTSGQYSAHDPAMAHSRHGSDNYHVGGFHQSALSAGRRESLNPFAKPFVFGAPRESTSGSWQHLPLSSPPMPVPNVSTHTRLPSLGKPLNVAAPEFKPGSFNFVLPGAPQMPLAQMPHVPPFPQPQAADVLESAESTPFKVQGREKRQRRDSDNSVVEEGDSMSSFRFPMKSSPQSIRRRRSGSFSGDMRHKLNPSAQPFTFAGFSAVANNMPWVPKESDAVDMPQPDVDENVNESGTAKADDSNAHVEEISLPSATKPKRAPIPLDFKHPVSNNTVPAGLFKALVNSGDDRTRRGVRSHLSSREIFEHVHRPSMDDLDVALISHVRQGSRNRLVTDPGERPASSLDDDVFTSIRHNRRRSSLPDALHDKESSPSEMSVSPQDLTTHMELHRIESVISELLDEKLAPLQAELSKRERNVEPAVGSTTESMMADIISLFRAQLQESATRSLEDSQMDARGELDFQLIKDVVEESHKDLLASFQREVHRISQHVLGTAGVNNVGKEVVSVIEGVGQNTVRAVVEAISELSARQEAVALNAPARERDLIVDKLVTVLSPMFESLRNDPVDYEFLTRELTQAVKPHIAQLIDLASDKRETAGLIVDRILPLLPSLKNVSIDTDAITMKLITEVRRAIAPIDAFEIKEQVADLVVERLDSRLAVRDKAFNVNIVTSKVSESVSQLLESLKAVPSSVEQLTSAQRAADERQEELVASQGQILASVADIPLKIGSQLEEFTAAQEVVLKNLSLPTSRPVETNANLVLVTSIVEALADDQKTLAEQGAETLTQSKVLLDKLNTLPDTLTGVVDGLQTTLTELITSRDNSKREAEELRKLNTDYQIQVTKARASHGQVRVEKDVINEKLAIVEGDRDRLRAQVKELQSAGTAKATETATLVARNAELEEALAKALARLQSTDVVAQANQSTIADLEKANRELSAEKETLRTKVTSLEFEVTFAKREKDTATKTLEAVQKQHDLLVSQQSNWDVLSAATEKINMVYRLLENADDEEQQEFRHHRERSKALESENAALQKRLKEFEAKLANSEKASATARQTLTQAQQRSTEWERRTKEYEGQLELVRTQLEQAEQTQSQLDADYSLVKLQLEEREADSRLVQDRENKLRDQITALESKCVLLQTELERANASARLSASSTVPFRPQTNGKSHPSPRPDSQTSTIYDMRTETPTRRISAYSSTMRNQTSPLPDDGPSVRDSMHAPVNGQSKWGPPSLHSTSSRYSSRQNVTSTPKPRYAAYNSQYRAPSPTPSVVSVAPTQGEDGWWS</sequence>